<dbReference type="GO" id="GO:0004065">
    <property type="term" value="F:arylsulfatase activity"/>
    <property type="evidence" value="ECO:0007669"/>
    <property type="project" value="UniProtKB-EC"/>
</dbReference>
<dbReference type="OrthoDB" id="9783154at2"/>
<feature type="chain" id="PRO_5022031004" evidence="7">
    <location>
        <begin position="27"/>
        <end position="469"/>
    </location>
</feature>
<dbReference type="GO" id="GO:0046872">
    <property type="term" value="F:metal ion binding"/>
    <property type="evidence" value="ECO:0007669"/>
    <property type="project" value="UniProtKB-KW"/>
</dbReference>
<dbReference type="PANTHER" id="PTHR42693">
    <property type="entry name" value="ARYLSULFATASE FAMILY MEMBER"/>
    <property type="match status" value="1"/>
</dbReference>
<dbReference type="InterPro" id="IPR000917">
    <property type="entry name" value="Sulfatase_N"/>
</dbReference>
<keyword evidence="10" id="KW-1185">Reference proteome</keyword>
<dbReference type="EMBL" id="CP036291">
    <property type="protein sequence ID" value="QDU87845.1"/>
    <property type="molecule type" value="Genomic_DNA"/>
</dbReference>
<dbReference type="KEGG" id="pnd:Pla175_12120"/>
<evidence type="ECO:0000256" key="4">
    <source>
        <dbReference type="ARBA" id="ARBA00022729"/>
    </source>
</evidence>
<dbReference type="RefSeq" id="WP_145282115.1">
    <property type="nucleotide sequence ID" value="NZ_CP036291.1"/>
</dbReference>
<comment type="cofactor">
    <cofactor evidence="1">
        <name>Ca(2+)</name>
        <dbReference type="ChEBI" id="CHEBI:29108"/>
    </cofactor>
</comment>
<name>A0A518D8P4_9BACT</name>
<dbReference type="CDD" id="cd16144">
    <property type="entry name" value="ARS_like"/>
    <property type="match status" value="1"/>
</dbReference>
<accession>A0A518D8P4</accession>
<evidence type="ECO:0000259" key="8">
    <source>
        <dbReference type="Pfam" id="PF00884"/>
    </source>
</evidence>
<evidence type="ECO:0000256" key="6">
    <source>
        <dbReference type="ARBA" id="ARBA00022837"/>
    </source>
</evidence>
<keyword evidence="6" id="KW-0106">Calcium</keyword>
<comment type="similarity">
    <text evidence="2">Belongs to the sulfatase family.</text>
</comment>
<evidence type="ECO:0000313" key="9">
    <source>
        <dbReference type="EMBL" id="QDU87845.1"/>
    </source>
</evidence>
<organism evidence="9 10">
    <name type="scientific">Pirellulimonas nuda</name>
    <dbReference type="NCBI Taxonomy" id="2528009"/>
    <lineage>
        <taxon>Bacteria</taxon>
        <taxon>Pseudomonadati</taxon>
        <taxon>Planctomycetota</taxon>
        <taxon>Planctomycetia</taxon>
        <taxon>Pirellulales</taxon>
        <taxon>Lacipirellulaceae</taxon>
        <taxon>Pirellulimonas</taxon>
    </lineage>
</organism>
<dbReference type="EC" id="3.1.6.1" evidence="9"/>
<dbReference type="Pfam" id="PF00884">
    <property type="entry name" value="Sulfatase"/>
    <property type="match status" value="1"/>
</dbReference>
<feature type="signal peptide" evidence="7">
    <location>
        <begin position="1"/>
        <end position="26"/>
    </location>
</feature>
<proteinExistence type="inferred from homology"/>
<evidence type="ECO:0000256" key="1">
    <source>
        <dbReference type="ARBA" id="ARBA00001913"/>
    </source>
</evidence>
<keyword evidence="4 7" id="KW-0732">Signal</keyword>
<feature type="domain" description="Sulfatase N-terminal" evidence="8">
    <location>
        <begin position="30"/>
        <end position="336"/>
    </location>
</feature>
<dbReference type="Proteomes" id="UP000317429">
    <property type="component" value="Chromosome"/>
</dbReference>
<keyword evidence="3" id="KW-0479">Metal-binding</keyword>
<dbReference type="InterPro" id="IPR017850">
    <property type="entry name" value="Alkaline_phosphatase_core_sf"/>
</dbReference>
<evidence type="ECO:0000256" key="7">
    <source>
        <dbReference type="SAM" id="SignalP"/>
    </source>
</evidence>
<dbReference type="AlphaFoldDB" id="A0A518D8P4"/>
<dbReference type="InterPro" id="IPR050738">
    <property type="entry name" value="Sulfatase"/>
</dbReference>
<dbReference type="SUPFAM" id="SSF53649">
    <property type="entry name" value="Alkaline phosphatase-like"/>
    <property type="match status" value="1"/>
</dbReference>
<evidence type="ECO:0000256" key="5">
    <source>
        <dbReference type="ARBA" id="ARBA00022801"/>
    </source>
</evidence>
<evidence type="ECO:0000256" key="3">
    <source>
        <dbReference type="ARBA" id="ARBA00022723"/>
    </source>
</evidence>
<gene>
    <name evidence="9" type="primary">atsA_17</name>
    <name evidence="9" type="ORF">Pla175_12120</name>
</gene>
<dbReference type="Gene3D" id="3.30.1120.10">
    <property type="match status" value="1"/>
</dbReference>
<reference evidence="9 10" key="1">
    <citation type="submission" date="2019-02" db="EMBL/GenBank/DDBJ databases">
        <title>Deep-cultivation of Planctomycetes and their phenomic and genomic characterization uncovers novel biology.</title>
        <authorList>
            <person name="Wiegand S."/>
            <person name="Jogler M."/>
            <person name="Boedeker C."/>
            <person name="Pinto D."/>
            <person name="Vollmers J."/>
            <person name="Rivas-Marin E."/>
            <person name="Kohn T."/>
            <person name="Peeters S.H."/>
            <person name="Heuer A."/>
            <person name="Rast P."/>
            <person name="Oberbeckmann S."/>
            <person name="Bunk B."/>
            <person name="Jeske O."/>
            <person name="Meyerdierks A."/>
            <person name="Storesund J.E."/>
            <person name="Kallscheuer N."/>
            <person name="Luecker S."/>
            <person name="Lage O.M."/>
            <person name="Pohl T."/>
            <person name="Merkel B.J."/>
            <person name="Hornburger P."/>
            <person name="Mueller R.-W."/>
            <person name="Bruemmer F."/>
            <person name="Labrenz M."/>
            <person name="Spormann A.M."/>
            <person name="Op den Camp H."/>
            <person name="Overmann J."/>
            <person name="Amann R."/>
            <person name="Jetten M.S.M."/>
            <person name="Mascher T."/>
            <person name="Medema M.H."/>
            <person name="Devos D.P."/>
            <person name="Kaster A.-K."/>
            <person name="Ovreas L."/>
            <person name="Rohde M."/>
            <person name="Galperin M.Y."/>
            <person name="Jogler C."/>
        </authorList>
    </citation>
    <scope>NUCLEOTIDE SEQUENCE [LARGE SCALE GENOMIC DNA]</scope>
    <source>
        <strain evidence="9 10">Pla175</strain>
    </source>
</reference>
<protein>
    <submittedName>
        <fullName evidence="9">Arylsulfatase</fullName>
        <ecNumber evidence="9">3.1.6.1</ecNumber>
    </submittedName>
</protein>
<dbReference type="PANTHER" id="PTHR42693:SF42">
    <property type="entry name" value="ARYLSULFATASE G"/>
    <property type="match status" value="1"/>
</dbReference>
<evidence type="ECO:0000313" key="10">
    <source>
        <dbReference type="Proteomes" id="UP000317429"/>
    </source>
</evidence>
<dbReference type="Gene3D" id="3.40.720.10">
    <property type="entry name" value="Alkaline Phosphatase, subunit A"/>
    <property type="match status" value="1"/>
</dbReference>
<sequence length="469" mass="51713" precursor="true">MNSACPRWTRPCCTLLLLMAALAVDAAPRPNIVLIFADDLGWKDVGYQGTDFYETPNLDRLAGEGMVFTDAYATAGNCAPSRACLLSGQYTPRHGVFAVQSTKRGPVREMRMEPVPNNQTLALANVTLAEALRSAGYATGCFGKWHLGQEGQGTGPQQQGFDVYFDSRKANPNRERDATTDPKGTFSNTEAACRFIAANKDRSFFAYVAHHAIHSTLEARPETLRHFEQKPPGKQHRNVKYAGCTYDLDAGVGVLLEKLKALGLEENTLVVFTSDNGATGQSSQEPLRGAKGGYYEGGIREPFIVRWPAVTRPGSRCSTPVSNIDLYPTFLAAAGAEPPAGKVLDGESLLPLLQDSRGLERKSLYWHFPGYLDKPVLRGRDRVFRTRPVSVVRRGDWKLHLYHEEWLLDGGRGRIAANNAVELYDLSADIGERHNLANENPEKRDELLDDLLGWITQIDAPLPTARAKD</sequence>
<evidence type="ECO:0000256" key="2">
    <source>
        <dbReference type="ARBA" id="ARBA00008779"/>
    </source>
</evidence>
<keyword evidence="5 9" id="KW-0378">Hydrolase</keyword>